<keyword evidence="2" id="KW-1185">Reference proteome</keyword>
<proteinExistence type="predicted"/>
<sequence length="197" mass="21967">MVIAAVRSLSIGPSNPQLCHADGFCWSTSYGVTNSWVKSHPDSCRPYDPFSISTRNSFLGSSQSQWSSMGRDSFSFKVSVAADYPDSVPNSSDYTSYRSYHPLEEVNVEKCIRKTQLLAAETAKTAVHANSTALVVFPGSVHCEPHEQITWTECDYVIDCYGDIFFEDFDGQNILEDPEASNPVVRTDLTLNIYPWL</sequence>
<evidence type="ECO:0000313" key="2">
    <source>
        <dbReference type="Proteomes" id="UP001141552"/>
    </source>
</evidence>
<evidence type="ECO:0000313" key="1">
    <source>
        <dbReference type="EMBL" id="KAJ4835664.1"/>
    </source>
</evidence>
<organism evidence="1 2">
    <name type="scientific">Turnera subulata</name>
    <dbReference type="NCBI Taxonomy" id="218843"/>
    <lineage>
        <taxon>Eukaryota</taxon>
        <taxon>Viridiplantae</taxon>
        <taxon>Streptophyta</taxon>
        <taxon>Embryophyta</taxon>
        <taxon>Tracheophyta</taxon>
        <taxon>Spermatophyta</taxon>
        <taxon>Magnoliopsida</taxon>
        <taxon>eudicotyledons</taxon>
        <taxon>Gunneridae</taxon>
        <taxon>Pentapetalae</taxon>
        <taxon>rosids</taxon>
        <taxon>fabids</taxon>
        <taxon>Malpighiales</taxon>
        <taxon>Passifloraceae</taxon>
        <taxon>Turnera</taxon>
    </lineage>
</organism>
<protein>
    <submittedName>
        <fullName evidence="1">Uncharacterized protein</fullName>
    </submittedName>
</protein>
<dbReference type="PANTHER" id="PTHR13343:SF18">
    <property type="entry name" value="PENTATRICOPEPTIDE REPEAT (PPR) SUPERFAMILY PROTEIN"/>
    <property type="match status" value="1"/>
</dbReference>
<gene>
    <name evidence="1" type="ORF">Tsubulata_038994</name>
</gene>
<comment type="caution">
    <text evidence="1">The sequence shown here is derived from an EMBL/GenBank/DDBJ whole genome shotgun (WGS) entry which is preliminary data.</text>
</comment>
<reference evidence="1" key="1">
    <citation type="submission" date="2022-02" db="EMBL/GenBank/DDBJ databases">
        <authorList>
            <person name="Henning P.M."/>
            <person name="McCubbin A.G."/>
            <person name="Shore J.S."/>
        </authorList>
    </citation>
    <scope>NUCLEOTIDE SEQUENCE</scope>
    <source>
        <strain evidence="1">F60SS</strain>
        <tissue evidence="1">Leaves</tissue>
    </source>
</reference>
<name>A0A9Q0JBR2_9ROSI</name>
<dbReference type="Proteomes" id="UP001141552">
    <property type="component" value="Unassembled WGS sequence"/>
</dbReference>
<dbReference type="PANTHER" id="PTHR13343">
    <property type="entry name" value="CREG1 PROTEIN"/>
    <property type="match status" value="1"/>
</dbReference>
<dbReference type="AlphaFoldDB" id="A0A9Q0JBR2"/>
<dbReference type="OrthoDB" id="1873930at2759"/>
<reference evidence="1" key="2">
    <citation type="journal article" date="2023" name="Plants (Basel)">
        <title>Annotation of the Turnera subulata (Passifloraceae) Draft Genome Reveals the S-Locus Evolved after the Divergence of Turneroideae from Passifloroideae in a Stepwise Manner.</title>
        <authorList>
            <person name="Henning P.M."/>
            <person name="Roalson E.H."/>
            <person name="Mir W."/>
            <person name="McCubbin A.G."/>
            <person name="Shore J.S."/>
        </authorList>
    </citation>
    <scope>NUCLEOTIDE SEQUENCE</scope>
    <source>
        <strain evidence="1">F60SS</strain>
    </source>
</reference>
<dbReference type="EMBL" id="JAKUCV010004348">
    <property type="protein sequence ID" value="KAJ4835664.1"/>
    <property type="molecule type" value="Genomic_DNA"/>
</dbReference>
<accession>A0A9Q0JBR2</accession>